<evidence type="ECO:0000313" key="8">
    <source>
        <dbReference type="Proteomes" id="UP000316598"/>
    </source>
</evidence>
<evidence type="ECO:0000256" key="6">
    <source>
        <dbReference type="SAM" id="Phobius"/>
    </source>
</evidence>
<dbReference type="GO" id="GO:0022857">
    <property type="term" value="F:transmembrane transporter activity"/>
    <property type="evidence" value="ECO:0007669"/>
    <property type="project" value="InterPro"/>
</dbReference>
<feature type="transmembrane region" description="Helical" evidence="6">
    <location>
        <begin position="419"/>
        <end position="436"/>
    </location>
</feature>
<keyword evidence="3 6" id="KW-0812">Transmembrane</keyword>
<feature type="transmembrane region" description="Helical" evidence="6">
    <location>
        <begin position="360"/>
        <end position="378"/>
    </location>
</feature>
<evidence type="ECO:0000256" key="2">
    <source>
        <dbReference type="ARBA" id="ARBA00022475"/>
    </source>
</evidence>
<feature type="transmembrane region" description="Helical" evidence="6">
    <location>
        <begin position="184"/>
        <end position="207"/>
    </location>
</feature>
<keyword evidence="2" id="KW-1003">Cell membrane</keyword>
<feature type="transmembrane region" description="Helical" evidence="6">
    <location>
        <begin position="144"/>
        <end position="163"/>
    </location>
</feature>
<dbReference type="PANTHER" id="PTHR43702">
    <property type="entry name" value="L-FUCOSE-PROTON SYMPORTER"/>
    <property type="match status" value="1"/>
</dbReference>
<comment type="caution">
    <text evidence="7">The sequence shown here is derived from an EMBL/GenBank/DDBJ whole genome shotgun (WGS) entry which is preliminary data.</text>
</comment>
<keyword evidence="4 6" id="KW-1133">Transmembrane helix</keyword>
<comment type="subcellular location">
    <subcellularLocation>
        <location evidence="1">Cell inner membrane</location>
        <topology evidence="1">Multi-pass membrane protein</topology>
    </subcellularLocation>
</comment>
<dbReference type="PANTHER" id="PTHR43702:SF11">
    <property type="entry name" value="L-FUCOSE-PROTON SYMPORTER"/>
    <property type="match status" value="1"/>
</dbReference>
<feature type="transmembrane region" description="Helical" evidence="6">
    <location>
        <begin position="308"/>
        <end position="325"/>
    </location>
</feature>
<organism evidence="7 8">
    <name type="scientific">Rubripirellula amarantea</name>
    <dbReference type="NCBI Taxonomy" id="2527999"/>
    <lineage>
        <taxon>Bacteria</taxon>
        <taxon>Pseudomonadati</taxon>
        <taxon>Planctomycetota</taxon>
        <taxon>Planctomycetia</taxon>
        <taxon>Pirellulales</taxon>
        <taxon>Pirellulaceae</taxon>
        <taxon>Rubripirellula</taxon>
    </lineage>
</organism>
<evidence type="ECO:0000256" key="5">
    <source>
        <dbReference type="ARBA" id="ARBA00023136"/>
    </source>
</evidence>
<name>A0A5C5WI88_9BACT</name>
<feature type="transmembrane region" description="Helical" evidence="6">
    <location>
        <begin position="474"/>
        <end position="494"/>
    </location>
</feature>
<feature type="transmembrane region" description="Helical" evidence="6">
    <location>
        <begin position="390"/>
        <end position="412"/>
    </location>
</feature>
<dbReference type="InterPro" id="IPR036259">
    <property type="entry name" value="MFS_trans_sf"/>
</dbReference>
<feature type="transmembrane region" description="Helical" evidence="6">
    <location>
        <begin position="506"/>
        <end position="524"/>
    </location>
</feature>
<dbReference type="CDD" id="cd17394">
    <property type="entry name" value="MFS_FucP_like"/>
    <property type="match status" value="1"/>
</dbReference>
<dbReference type="AlphaFoldDB" id="A0A5C5WI88"/>
<accession>A0A5C5WI88</accession>
<dbReference type="Pfam" id="PF07690">
    <property type="entry name" value="MFS_1"/>
    <property type="match status" value="1"/>
</dbReference>
<dbReference type="Proteomes" id="UP000316598">
    <property type="component" value="Unassembled WGS sequence"/>
</dbReference>
<dbReference type="InterPro" id="IPR011701">
    <property type="entry name" value="MFS"/>
</dbReference>
<evidence type="ECO:0000256" key="1">
    <source>
        <dbReference type="ARBA" id="ARBA00004429"/>
    </source>
</evidence>
<feature type="transmembrane region" description="Helical" evidence="6">
    <location>
        <begin position="53"/>
        <end position="70"/>
    </location>
</feature>
<evidence type="ECO:0000256" key="3">
    <source>
        <dbReference type="ARBA" id="ARBA00022692"/>
    </source>
</evidence>
<evidence type="ECO:0000256" key="4">
    <source>
        <dbReference type="ARBA" id="ARBA00022989"/>
    </source>
</evidence>
<dbReference type="InterPro" id="IPR050375">
    <property type="entry name" value="MFS_TsgA-like"/>
</dbReference>
<dbReference type="SUPFAM" id="SSF103473">
    <property type="entry name" value="MFS general substrate transporter"/>
    <property type="match status" value="2"/>
</dbReference>
<sequence>MSYLYDTTYFYAPTTTHPSILPGTFKMSTEAISENDSIAADSAVRPAVVPRQYLLPFILTTCCFALWGFANDFTNPLVKVYENVFIISTSQASWLQFAFYTGYFCMALPAAFFIRKFSYKAAIMVGFAFYALGALFAVPAASSASFGLFLLGSYILTYGLAFLETACNPYILAMGPRETATQRLNLAQAFNPIGSLVGMSVATLVLAPQLMTGDFRTKLGSGDESYTKHLVVMDDVELAGLPAGAKLANVQLADESVVKVYNAVPDFENTVGALDGAMPNALKAFRANDPAGFQTMQDADLGTVKKPYIIVAGIVIAFLAIFMFTKMPTFKQEEKDAPFWEIASRIFARSRFREGVMAQLFYVGAQIMCWTFIVHYGMEQVDLTLGQAQGYNIVAMVIFLCSRWICTFLLRYISPGKMLCFFSLGALGFTVGAIMLPGFTGLYSLIGISSCMSLMFPTIYGIALHGMEEEESKLGSAFLIMSIVGGALLTKFQGGLIDAYGIRTSFWLPAFCFVMIAIYGLRTFTRFEKESRTLSV</sequence>
<feature type="transmembrane region" description="Helical" evidence="6">
    <location>
        <begin position="442"/>
        <end position="462"/>
    </location>
</feature>
<feature type="transmembrane region" description="Helical" evidence="6">
    <location>
        <begin position="121"/>
        <end position="138"/>
    </location>
</feature>
<keyword evidence="8" id="KW-1185">Reference proteome</keyword>
<keyword evidence="5 6" id="KW-0472">Membrane</keyword>
<proteinExistence type="predicted"/>
<feature type="transmembrane region" description="Helical" evidence="6">
    <location>
        <begin position="94"/>
        <end position="114"/>
    </location>
</feature>
<evidence type="ECO:0000313" key="7">
    <source>
        <dbReference type="EMBL" id="TWT50277.1"/>
    </source>
</evidence>
<protein>
    <submittedName>
        <fullName evidence="7">L-fucose-proton symporter</fullName>
    </submittedName>
</protein>
<dbReference type="Gene3D" id="1.20.1250.20">
    <property type="entry name" value="MFS general substrate transporter like domains"/>
    <property type="match status" value="3"/>
</dbReference>
<dbReference type="GO" id="GO:0005886">
    <property type="term" value="C:plasma membrane"/>
    <property type="evidence" value="ECO:0007669"/>
    <property type="project" value="UniProtKB-SubCell"/>
</dbReference>
<gene>
    <name evidence="7" type="primary">fucP</name>
    <name evidence="7" type="ORF">Pla22_30180</name>
</gene>
<dbReference type="EMBL" id="SJPI01000002">
    <property type="protein sequence ID" value="TWT50277.1"/>
    <property type="molecule type" value="Genomic_DNA"/>
</dbReference>
<reference evidence="7 8" key="1">
    <citation type="submission" date="2019-02" db="EMBL/GenBank/DDBJ databases">
        <title>Deep-cultivation of Planctomycetes and their phenomic and genomic characterization uncovers novel biology.</title>
        <authorList>
            <person name="Wiegand S."/>
            <person name="Jogler M."/>
            <person name="Boedeker C."/>
            <person name="Pinto D."/>
            <person name="Vollmers J."/>
            <person name="Rivas-Marin E."/>
            <person name="Kohn T."/>
            <person name="Peeters S.H."/>
            <person name="Heuer A."/>
            <person name="Rast P."/>
            <person name="Oberbeckmann S."/>
            <person name="Bunk B."/>
            <person name="Jeske O."/>
            <person name="Meyerdierks A."/>
            <person name="Storesund J.E."/>
            <person name="Kallscheuer N."/>
            <person name="Luecker S."/>
            <person name="Lage O.M."/>
            <person name="Pohl T."/>
            <person name="Merkel B.J."/>
            <person name="Hornburger P."/>
            <person name="Mueller R.-W."/>
            <person name="Bruemmer F."/>
            <person name="Labrenz M."/>
            <person name="Spormann A.M."/>
            <person name="Op Den Camp H."/>
            <person name="Overmann J."/>
            <person name="Amann R."/>
            <person name="Jetten M.S.M."/>
            <person name="Mascher T."/>
            <person name="Medema M.H."/>
            <person name="Devos D.P."/>
            <person name="Kaster A.-K."/>
            <person name="Ovreas L."/>
            <person name="Rohde M."/>
            <person name="Galperin M.Y."/>
            <person name="Jogler C."/>
        </authorList>
    </citation>
    <scope>NUCLEOTIDE SEQUENCE [LARGE SCALE GENOMIC DNA]</scope>
    <source>
        <strain evidence="7 8">Pla22</strain>
    </source>
</reference>